<dbReference type="EMBL" id="MU154534">
    <property type="protein sequence ID" value="KAF9498965.1"/>
    <property type="molecule type" value="Genomic_DNA"/>
</dbReference>
<gene>
    <name evidence="2" type="ORF">BDN71DRAFT_1442392</name>
</gene>
<reference evidence="2" key="1">
    <citation type="submission" date="2020-11" db="EMBL/GenBank/DDBJ databases">
        <authorList>
            <consortium name="DOE Joint Genome Institute"/>
            <person name="Ahrendt S."/>
            <person name="Riley R."/>
            <person name="Andreopoulos W."/>
            <person name="Labutti K."/>
            <person name="Pangilinan J."/>
            <person name="Ruiz-Duenas F.J."/>
            <person name="Barrasa J.M."/>
            <person name="Sanchez-Garcia M."/>
            <person name="Camarero S."/>
            <person name="Miyauchi S."/>
            <person name="Serrano A."/>
            <person name="Linde D."/>
            <person name="Babiker R."/>
            <person name="Drula E."/>
            <person name="Ayuso-Fernandez I."/>
            <person name="Pacheco R."/>
            <person name="Padilla G."/>
            <person name="Ferreira P."/>
            <person name="Barriuso J."/>
            <person name="Kellner H."/>
            <person name="Castanera R."/>
            <person name="Alfaro M."/>
            <person name="Ramirez L."/>
            <person name="Pisabarro A.G."/>
            <person name="Kuo A."/>
            <person name="Tritt A."/>
            <person name="Lipzen A."/>
            <person name="He G."/>
            <person name="Yan M."/>
            <person name="Ng V."/>
            <person name="Cullen D."/>
            <person name="Martin F."/>
            <person name="Rosso M.-N."/>
            <person name="Henrissat B."/>
            <person name="Hibbett D."/>
            <person name="Martinez A.T."/>
            <person name="Grigoriev I.V."/>
        </authorList>
    </citation>
    <scope>NUCLEOTIDE SEQUENCE</scope>
    <source>
        <strain evidence="2">ATCC 90797</strain>
    </source>
</reference>
<dbReference type="InterPro" id="IPR019341">
    <property type="entry name" value="Alpha/Gamma-adaptin-bd_p34"/>
</dbReference>
<dbReference type="AlphaFoldDB" id="A0A9P6A2R8"/>
<dbReference type="PANTHER" id="PTHR14659">
    <property type="entry name" value="ALPHA- AND GAMMA-ADAPTIN-BINDING PROTEIN P34"/>
    <property type="match status" value="1"/>
</dbReference>
<feature type="compositionally biased region" description="Acidic residues" evidence="1">
    <location>
        <begin position="371"/>
        <end position="380"/>
    </location>
</feature>
<feature type="region of interest" description="Disordered" evidence="1">
    <location>
        <begin position="169"/>
        <end position="188"/>
    </location>
</feature>
<feature type="compositionally biased region" description="Low complexity" evidence="1">
    <location>
        <begin position="262"/>
        <end position="278"/>
    </location>
</feature>
<protein>
    <submittedName>
        <fullName evidence="2">Uncharacterized protein</fullName>
    </submittedName>
</protein>
<evidence type="ECO:0000313" key="2">
    <source>
        <dbReference type="EMBL" id="KAF9498965.1"/>
    </source>
</evidence>
<feature type="region of interest" description="Disordered" evidence="1">
    <location>
        <begin position="305"/>
        <end position="339"/>
    </location>
</feature>
<evidence type="ECO:0000256" key="1">
    <source>
        <dbReference type="SAM" id="MobiDB-lite"/>
    </source>
</evidence>
<dbReference type="Proteomes" id="UP000807025">
    <property type="component" value="Unassembled WGS sequence"/>
</dbReference>
<name>A0A9P6A2R8_PLEER</name>
<accession>A0A9P6A2R8</accession>
<feature type="region of interest" description="Disordered" evidence="1">
    <location>
        <begin position="356"/>
        <end position="417"/>
    </location>
</feature>
<organism evidence="2 3">
    <name type="scientific">Pleurotus eryngii</name>
    <name type="common">Boletus of the steppes</name>
    <dbReference type="NCBI Taxonomy" id="5323"/>
    <lineage>
        <taxon>Eukaryota</taxon>
        <taxon>Fungi</taxon>
        <taxon>Dikarya</taxon>
        <taxon>Basidiomycota</taxon>
        <taxon>Agaricomycotina</taxon>
        <taxon>Agaricomycetes</taxon>
        <taxon>Agaricomycetidae</taxon>
        <taxon>Agaricales</taxon>
        <taxon>Pleurotineae</taxon>
        <taxon>Pleurotaceae</taxon>
        <taxon>Pleurotus</taxon>
    </lineage>
</organism>
<dbReference type="OrthoDB" id="10261384at2759"/>
<feature type="region of interest" description="Disordered" evidence="1">
    <location>
        <begin position="258"/>
        <end position="287"/>
    </location>
</feature>
<feature type="compositionally biased region" description="Low complexity" evidence="1">
    <location>
        <begin position="401"/>
        <end position="413"/>
    </location>
</feature>
<proteinExistence type="predicted"/>
<feature type="compositionally biased region" description="Polar residues" evidence="1">
    <location>
        <begin position="313"/>
        <end position="332"/>
    </location>
</feature>
<dbReference type="Gene3D" id="3.40.50.11960">
    <property type="match status" value="1"/>
</dbReference>
<dbReference type="PANTHER" id="PTHR14659:SF1">
    <property type="entry name" value="ALPHA- AND GAMMA-ADAPTIN-BINDING PROTEIN P34"/>
    <property type="match status" value="1"/>
</dbReference>
<evidence type="ECO:0000313" key="3">
    <source>
        <dbReference type="Proteomes" id="UP000807025"/>
    </source>
</evidence>
<comment type="caution">
    <text evidence="2">The sequence shown here is derived from an EMBL/GenBank/DDBJ whole genome shotgun (WGS) entry which is preliminary data.</text>
</comment>
<sequence length="498" mass="54238">MSSETTPPSSSLDSSCRILTISPSLEQAVNFIDRLRILDNGSKPPVLGTDLPRDDEETLGKSATIPWTLSNKYYQADVHFHAREVKGLAPYHSSNVPAVIFVWSNGDSYRDHVVRIANDISTRQPDVALAVRMPRSSPGNEISTEVEEDGDIDEFLSSHGFEFVDGEVEHQRSERTEDEGLPDHGIPGLPRVIDSLSTIMWPSMSTRVPTKPKFNRQRLSLFSRRSSKLDSLRLHKEAEDLVRWLEDDPAFRDIVKNDPWKSVSEPGTVSTSPTSSDPPLAPWSLPSRAGPPSILAFDDDFADFVSAPREPSSGHTTPHAQSPTSATRSGTLNEDGLQSPFSSTLYRALGSAANLAASQEDEISDAKQTETSDDDDDDDLPSQQEIAVTAARIFGADKPRSSTTRADASADASPVHPTSSLFAVDSMSSQDPTSMQVVDLYDVGQFDLSRVLDALRGMKAEIASMSDEGERRRAAARVALGLVYGLEGESADDAAMYT</sequence>
<keyword evidence="3" id="KW-1185">Reference proteome</keyword>